<dbReference type="OrthoDB" id="9797391at2"/>
<organism evidence="2 3">
    <name type="scientific">Coraliomargarita sinensis</name>
    <dbReference type="NCBI Taxonomy" id="2174842"/>
    <lineage>
        <taxon>Bacteria</taxon>
        <taxon>Pseudomonadati</taxon>
        <taxon>Verrucomicrobiota</taxon>
        <taxon>Opitutia</taxon>
        <taxon>Puniceicoccales</taxon>
        <taxon>Coraliomargaritaceae</taxon>
        <taxon>Coraliomargarita</taxon>
    </lineage>
</organism>
<accession>A0A317ZHY5</accession>
<name>A0A317ZHY5_9BACT</name>
<dbReference type="PROSITE" id="PS51022">
    <property type="entry name" value="L27"/>
    <property type="match status" value="1"/>
</dbReference>
<dbReference type="RefSeq" id="WP_110132159.1">
    <property type="nucleotide sequence ID" value="NZ_QHJQ01000014.1"/>
</dbReference>
<comment type="caution">
    <text evidence="2">The sequence shown here is derived from an EMBL/GenBank/DDBJ whole genome shotgun (WGS) entry which is preliminary data.</text>
</comment>
<evidence type="ECO:0000313" key="3">
    <source>
        <dbReference type="Proteomes" id="UP000247099"/>
    </source>
</evidence>
<gene>
    <name evidence="2" type="ORF">DDZ13_14385</name>
</gene>
<dbReference type="InterPro" id="IPR004172">
    <property type="entry name" value="L27_dom"/>
</dbReference>
<keyword evidence="3" id="KW-1185">Reference proteome</keyword>
<feature type="domain" description="L27" evidence="1">
    <location>
        <begin position="1"/>
        <end position="19"/>
    </location>
</feature>
<dbReference type="InParanoid" id="A0A317ZHY5"/>
<evidence type="ECO:0000259" key="1">
    <source>
        <dbReference type="PROSITE" id="PS51022"/>
    </source>
</evidence>
<dbReference type="Gene3D" id="3.20.20.370">
    <property type="entry name" value="Glycoside hydrolase/deacetylase"/>
    <property type="match status" value="1"/>
</dbReference>
<dbReference type="EMBL" id="QHJQ01000014">
    <property type="protein sequence ID" value="PXA02971.1"/>
    <property type="molecule type" value="Genomic_DNA"/>
</dbReference>
<proteinExistence type="predicted"/>
<dbReference type="Pfam" id="PF10096">
    <property type="entry name" value="DUF2334"/>
    <property type="match status" value="1"/>
</dbReference>
<dbReference type="InterPro" id="IPR018763">
    <property type="entry name" value="DUF2334"/>
</dbReference>
<sequence length="251" mass="28749">MKALVSIHDVMPHTMDRVERILDWLKAHGVPPVTLLVVPGRPWEPQQIDRLRQLAHQGYQLAAHGWHHETKPRHAYHRIHAALISRNVAEHLDLNSKGILQLMQRSRAWFGENTLPLPDIYVPPAWALGPISKDDLAQVPYRLIETTRGLIHLEGDAPSLPHSGEQSAIPKGHQAERKRTFQKLPLTGYEADTTFRQFFLRCWNANQARAAKWKGRALRISIHPDDLDLLVADQLASQIDSVERFEPYLFE</sequence>
<dbReference type="InterPro" id="IPR011330">
    <property type="entry name" value="Glyco_hydro/deAcase_b/a-brl"/>
</dbReference>
<dbReference type="Proteomes" id="UP000247099">
    <property type="component" value="Unassembled WGS sequence"/>
</dbReference>
<protein>
    <submittedName>
        <fullName evidence="2">DUF2334 domain-containing protein</fullName>
    </submittedName>
</protein>
<dbReference type="GO" id="GO:0005975">
    <property type="term" value="P:carbohydrate metabolic process"/>
    <property type="evidence" value="ECO:0007669"/>
    <property type="project" value="InterPro"/>
</dbReference>
<dbReference type="AlphaFoldDB" id="A0A317ZHY5"/>
<reference evidence="2 3" key="1">
    <citation type="submission" date="2018-05" db="EMBL/GenBank/DDBJ databases">
        <title>Coraliomargarita sinensis sp. nov., isolated from a marine solar saltern.</title>
        <authorList>
            <person name="Zhou L.Y."/>
        </authorList>
    </citation>
    <scope>NUCLEOTIDE SEQUENCE [LARGE SCALE GENOMIC DNA]</scope>
    <source>
        <strain evidence="2 3">WN38</strain>
    </source>
</reference>
<dbReference type="SUPFAM" id="SSF88713">
    <property type="entry name" value="Glycoside hydrolase/deacetylase"/>
    <property type="match status" value="1"/>
</dbReference>
<dbReference type="CDD" id="cd11374">
    <property type="entry name" value="CE4_u10"/>
    <property type="match status" value="1"/>
</dbReference>
<evidence type="ECO:0000313" key="2">
    <source>
        <dbReference type="EMBL" id="PXA02971.1"/>
    </source>
</evidence>